<evidence type="ECO:0000256" key="2">
    <source>
        <dbReference type="ARBA" id="ARBA00022612"/>
    </source>
</evidence>
<dbReference type="InterPro" id="IPR057670">
    <property type="entry name" value="SH3_retrovirus"/>
</dbReference>
<keyword evidence="14" id="KW-0239">DNA-directed DNA polymerase</keyword>
<dbReference type="SUPFAM" id="SSF56672">
    <property type="entry name" value="DNA/RNA polymerases"/>
    <property type="match status" value="1"/>
</dbReference>
<evidence type="ECO:0000256" key="17">
    <source>
        <dbReference type="ARBA" id="ARBA00023268"/>
    </source>
</evidence>
<dbReference type="Pfam" id="PF14223">
    <property type="entry name" value="Retrotran_gag_2"/>
    <property type="match status" value="1"/>
</dbReference>
<keyword evidence="18" id="KW-0862">Zinc</keyword>
<sequence>MGSSSHPPIEKLLGRENYASWRIALRASLELEDLWDVVAEPKPTEVGELKIWKAQDRRAKAKIILHVDPINYSHINDAESAQIAWKNLERAFQDSGLVRRIGLLRHLITSLLENCDSMDAYVDRIISTAQRLRDIKFDIPDLWVATLLLAGLPEHYNPMIMALESSGQELTSNGVKVKLLQDINHLQQGTSSNSGREESAFLSKGGRKKPFIRCTKCSRIGHYANDCRLEPPSHRKPPHSDRQNSSANNHYRRHNNHGKPHYHQSKSNGHSAFLARTSSTQGKSGSWCLDSCASVHITKNESALVDPKNSDVQISTVNNTQLEAKAVGNVPIPVVVDNKSDSIIAHDVHYVPGASANILSVRKIVEKDNTVIFDKSGGRILNSAGTTVATASVRNGIYKIDRENRAAVYLSNAKNSASLLHRRMGHLNRVRMAQLSKMAIGVNQQSYDETCPTCAKGKQARQPFKSSKSRAKNILELVHIDLCGPMETPSFGGKRYMFTIVDDYSRYTHVHFLSHKNEAFDRFLEFKAQAERQTDQKIKIIRSDGGKEFVNKQFSTYLKKEGIRHQTSVRYSSSQNGVVERAQRSIVEKARCMLADASLPKSYWAEAVNTAVYLNNRSPTKAVHDKTPFEAWTGNKPDLSHIRIFGCKAMAQVPRQKRKKWDPKSEEYIFVGYGEDTKGYRLLHPVTKQIQFSRDVIFLEEDDKKIISSAVKKSTEKSCVQSSEQVIVKFPDQTSKQDNQNSDEDSEDSVDRYFEDFESEEEETNPRRESTESTETETEDFKGFCSAPSVEESTSEEEQNPSQDVRRSDRLKGRSAKTDVIYFAENFEEDPTSVQEALSSPQAGQWKRAMDEEALSLIKNDTYEWVTLPKGKKSLMARWVLKTKIAESQQPKFKARLVVKGCAQRPGLDYTETFSPVVKYTSLRYLFALAAKEDLDITHMDVTTAYLHGPLEEEIYVSPPAEIRPPANKPSHWKLKKAIYGLKQSGRCWNRRLNDVLTSCGLKPSKADPCVFILRNERETGIIATWVDDLLIFTNNSDLKMKIKRKLESNFSMKDLGDVKTCLGMKITRNRSEGKLWISQEDYAKKILHKFNMMEANPVSTPFETGTKFREPEPQEECGPNTPYQEAIGSLLYLSQISRPDISFSVNLLSRFNKHPKKCHWNSVKRLFRYLKGTIDFKLEFCENGNDNLLCYTDADWGNELNDRSSVSGCCFKYKGALLSWFSKKQATVALSTLEAEYIALSFAVQEVMWLRAFIGEIEPKILSEPTQIYCDNKGAVDLAKNTVINQRTKHIDIRHYFLREHVHNGEIVVSHIPGNEMIADALTKPLDKSKHTLFTKMFGLKS</sequence>
<evidence type="ECO:0000256" key="6">
    <source>
        <dbReference type="ARBA" id="ARBA00022741"/>
    </source>
</evidence>
<dbReference type="InterPro" id="IPR001878">
    <property type="entry name" value="Znf_CCHC"/>
</dbReference>
<dbReference type="PROSITE" id="PS50994">
    <property type="entry name" value="INTEGRASE"/>
    <property type="match status" value="1"/>
</dbReference>
<evidence type="ECO:0000256" key="10">
    <source>
        <dbReference type="ARBA" id="ARBA00022840"/>
    </source>
</evidence>
<keyword evidence="7" id="KW-0064">Aspartyl protease</keyword>
<keyword evidence="2" id="KW-1188">Viral release from host cell</keyword>
<feature type="compositionally biased region" description="Basic residues" evidence="19">
    <location>
        <begin position="250"/>
        <end position="264"/>
    </location>
</feature>
<dbReference type="Pfam" id="PF25597">
    <property type="entry name" value="SH3_retrovirus"/>
    <property type="match status" value="1"/>
</dbReference>
<comment type="function">
    <text evidence="1">The aspartyl protease (PR) mediates the proteolytic cleavages of the Gag and Gag-Pol polyproteins after assembly of the VLP.</text>
</comment>
<feature type="domain" description="CCHC-type" evidence="20">
    <location>
        <begin position="213"/>
        <end position="228"/>
    </location>
</feature>
<feature type="region of interest" description="Disordered" evidence="19">
    <location>
        <begin position="227"/>
        <end position="267"/>
    </location>
</feature>
<feature type="compositionally biased region" description="Basic and acidic residues" evidence="19">
    <location>
        <begin position="227"/>
        <end position="242"/>
    </location>
</feature>
<keyword evidence="5" id="KW-0479">Metal-binding</keyword>
<dbReference type="PROSITE" id="PS50158">
    <property type="entry name" value="ZF_CCHC"/>
    <property type="match status" value="1"/>
</dbReference>
<keyword evidence="16" id="KW-0233">DNA recombination</keyword>
<evidence type="ECO:0000259" key="20">
    <source>
        <dbReference type="PROSITE" id="PS50158"/>
    </source>
</evidence>
<keyword evidence="11" id="KW-0460">Magnesium</keyword>
<evidence type="ECO:0000256" key="3">
    <source>
        <dbReference type="ARBA" id="ARBA00022670"/>
    </source>
</evidence>
<dbReference type="PANTHER" id="PTHR42648:SF11">
    <property type="entry name" value="TRANSPOSON TY4-P GAG-POL POLYPROTEIN"/>
    <property type="match status" value="1"/>
</dbReference>
<evidence type="ECO:0000256" key="14">
    <source>
        <dbReference type="ARBA" id="ARBA00022932"/>
    </source>
</evidence>
<dbReference type="Pfam" id="PF22936">
    <property type="entry name" value="Pol_BBD"/>
    <property type="match status" value="1"/>
</dbReference>
<dbReference type="InterPro" id="IPR013103">
    <property type="entry name" value="RVT_2"/>
</dbReference>
<keyword evidence="14" id="KW-0548">Nucleotidyltransferase</keyword>
<dbReference type="SUPFAM" id="SSF53098">
    <property type="entry name" value="Ribonuclease H-like"/>
    <property type="match status" value="1"/>
</dbReference>
<evidence type="ECO:0000313" key="23">
    <source>
        <dbReference type="Proteomes" id="UP001307889"/>
    </source>
</evidence>
<keyword evidence="13" id="KW-0695">RNA-directed DNA polymerase</keyword>
<evidence type="ECO:0000256" key="1">
    <source>
        <dbReference type="ARBA" id="ARBA00002180"/>
    </source>
</evidence>
<keyword evidence="8" id="KW-0255">Endonuclease</keyword>
<dbReference type="Pfam" id="PF07727">
    <property type="entry name" value="RVT_2"/>
    <property type="match status" value="1"/>
</dbReference>
<keyword evidence="6" id="KW-0547">Nucleotide-binding</keyword>
<accession>A0ABN7ABX0</accession>
<gene>
    <name evidence="22" type="ORF">NTJ_02609</name>
</gene>
<dbReference type="InterPro" id="IPR012337">
    <property type="entry name" value="RNaseH-like_sf"/>
</dbReference>
<dbReference type="Proteomes" id="UP001307889">
    <property type="component" value="Chromosome 2"/>
</dbReference>
<keyword evidence="3" id="KW-0645">Protease</keyword>
<evidence type="ECO:0000256" key="5">
    <source>
        <dbReference type="ARBA" id="ARBA00022723"/>
    </source>
</evidence>
<evidence type="ECO:0000313" key="22">
    <source>
        <dbReference type="EMBL" id="BES89802.1"/>
    </source>
</evidence>
<keyword evidence="12" id="KW-0229">DNA integration</keyword>
<keyword evidence="17" id="KW-0511">Multifunctional enzyme</keyword>
<dbReference type="PANTHER" id="PTHR42648">
    <property type="entry name" value="TRANSPOSASE, PUTATIVE-RELATED"/>
    <property type="match status" value="1"/>
</dbReference>
<dbReference type="Gene3D" id="3.30.420.10">
    <property type="entry name" value="Ribonuclease H-like superfamily/Ribonuclease H"/>
    <property type="match status" value="1"/>
</dbReference>
<dbReference type="InterPro" id="IPR025724">
    <property type="entry name" value="GAG-pre-integrase_dom"/>
</dbReference>
<dbReference type="SUPFAM" id="SSF57756">
    <property type="entry name" value="Retrovirus zinc finger-like domains"/>
    <property type="match status" value="1"/>
</dbReference>
<evidence type="ECO:0000256" key="15">
    <source>
        <dbReference type="ARBA" id="ARBA00023113"/>
    </source>
</evidence>
<proteinExistence type="predicted"/>
<protein>
    <submittedName>
        <fullName evidence="22">Hydra magnipapillata</fullName>
    </submittedName>
</protein>
<dbReference type="InterPro" id="IPR036397">
    <property type="entry name" value="RNaseH_sf"/>
</dbReference>
<evidence type="ECO:0000256" key="13">
    <source>
        <dbReference type="ARBA" id="ARBA00022918"/>
    </source>
</evidence>
<dbReference type="Pfam" id="PF00665">
    <property type="entry name" value="rve"/>
    <property type="match status" value="1"/>
</dbReference>
<evidence type="ECO:0000256" key="11">
    <source>
        <dbReference type="ARBA" id="ARBA00022842"/>
    </source>
</evidence>
<evidence type="ECO:0000256" key="4">
    <source>
        <dbReference type="ARBA" id="ARBA00022722"/>
    </source>
</evidence>
<evidence type="ECO:0000256" key="19">
    <source>
        <dbReference type="SAM" id="MobiDB-lite"/>
    </source>
</evidence>
<evidence type="ECO:0000256" key="16">
    <source>
        <dbReference type="ARBA" id="ARBA00023172"/>
    </source>
</evidence>
<evidence type="ECO:0000256" key="12">
    <source>
        <dbReference type="ARBA" id="ARBA00022908"/>
    </source>
</evidence>
<dbReference type="InterPro" id="IPR054722">
    <property type="entry name" value="PolX-like_BBD"/>
</dbReference>
<feature type="region of interest" description="Disordered" evidence="19">
    <location>
        <begin position="729"/>
        <end position="812"/>
    </location>
</feature>
<dbReference type="InterPro" id="IPR001584">
    <property type="entry name" value="Integrase_cat-core"/>
</dbReference>
<keyword evidence="23" id="KW-1185">Reference proteome</keyword>
<evidence type="ECO:0000256" key="8">
    <source>
        <dbReference type="ARBA" id="ARBA00022759"/>
    </source>
</evidence>
<keyword evidence="9" id="KW-0378">Hydrolase</keyword>
<name>A0ABN7ABX0_9HEMI</name>
<organism evidence="22 23">
    <name type="scientific">Nesidiocoris tenuis</name>
    <dbReference type="NCBI Taxonomy" id="355587"/>
    <lineage>
        <taxon>Eukaryota</taxon>
        <taxon>Metazoa</taxon>
        <taxon>Ecdysozoa</taxon>
        <taxon>Arthropoda</taxon>
        <taxon>Hexapoda</taxon>
        <taxon>Insecta</taxon>
        <taxon>Pterygota</taxon>
        <taxon>Neoptera</taxon>
        <taxon>Paraneoptera</taxon>
        <taxon>Hemiptera</taxon>
        <taxon>Heteroptera</taxon>
        <taxon>Panheteroptera</taxon>
        <taxon>Cimicomorpha</taxon>
        <taxon>Miridae</taxon>
        <taxon>Dicyphina</taxon>
        <taxon>Nesidiocoris</taxon>
    </lineage>
</organism>
<evidence type="ECO:0000259" key="21">
    <source>
        <dbReference type="PROSITE" id="PS50994"/>
    </source>
</evidence>
<keyword evidence="4" id="KW-0540">Nuclease</keyword>
<dbReference type="InterPro" id="IPR036875">
    <property type="entry name" value="Znf_CCHC_sf"/>
</dbReference>
<dbReference type="InterPro" id="IPR039537">
    <property type="entry name" value="Retrotran_Ty1/copia-like"/>
</dbReference>
<dbReference type="CDD" id="cd09272">
    <property type="entry name" value="RNase_HI_RT_Ty1"/>
    <property type="match status" value="1"/>
</dbReference>
<dbReference type="Pfam" id="PF13976">
    <property type="entry name" value="gag_pre-integrs"/>
    <property type="match status" value="1"/>
</dbReference>
<feature type="domain" description="Integrase catalytic" evidence="21">
    <location>
        <begin position="459"/>
        <end position="636"/>
    </location>
</feature>
<keyword evidence="14" id="KW-0808">Transferase</keyword>
<dbReference type="EMBL" id="AP028910">
    <property type="protein sequence ID" value="BES89802.1"/>
    <property type="molecule type" value="Genomic_DNA"/>
</dbReference>
<evidence type="ECO:0000256" key="18">
    <source>
        <dbReference type="PROSITE-ProRule" id="PRU00047"/>
    </source>
</evidence>
<keyword evidence="18" id="KW-0863">Zinc-finger</keyword>
<evidence type="ECO:0000256" key="7">
    <source>
        <dbReference type="ARBA" id="ARBA00022750"/>
    </source>
</evidence>
<keyword evidence="10" id="KW-0067">ATP-binding</keyword>
<dbReference type="InterPro" id="IPR043502">
    <property type="entry name" value="DNA/RNA_pol_sf"/>
</dbReference>
<reference evidence="22 23" key="1">
    <citation type="submission" date="2023-09" db="EMBL/GenBank/DDBJ databases">
        <title>Nesidiocoris tenuis whole genome shotgun sequence.</title>
        <authorList>
            <person name="Shibata T."/>
            <person name="Shimoda M."/>
            <person name="Kobayashi T."/>
            <person name="Uehara T."/>
        </authorList>
    </citation>
    <scope>NUCLEOTIDE SEQUENCE [LARGE SCALE GENOMIC DNA]</scope>
    <source>
        <strain evidence="22 23">Japan</strain>
    </source>
</reference>
<keyword evidence="15" id="KW-0917">Virion maturation</keyword>
<evidence type="ECO:0000256" key="9">
    <source>
        <dbReference type="ARBA" id="ARBA00022801"/>
    </source>
</evidence>